<evidence type="ECO:0000313" key="2">
    <source>
        <dbReference type="EMBL" id="KAF2199283.1"/>
    </source>
</evidence>
<keyword evidence="3" id="KW-1185">Reference proteome</keyword>
<gene>
    <name evidence="2" type="ORF">GQ43DRAFT_353716</name>
</gene>
<dbReference type="InterPro" id="IPR053228">
    <property type="entry name" value="Stereospecific_Lipase"/>
</dbReference>
<feature type="region of interest" description="Disordered" evidence="1">
    <location>
        <begin position="1"/>
        <end position="23"/>
    </location>
</feature>
<feature type="non-terminal residue" evidence="2">
    <location>
        <position position="331"/>
    </location>
</feature>
<dbReference type="SUPFAM" id="SSF53474">
    <property type="entry name" value="alpha/beta-Hydrolases"/>
    <property type="match status" value="1"/>
</dbReference>
<name>A0A9P4MTP6_9PLEO</name>
<dbReference type="EMBL" id="ML994085">
    <property type="protein sequence ID" value="KAF2199283.1"/>
    <property type="molecule type" value="Genomic_DNA"/>
</dbReference>
<dbReference type="AlphaFoldDB" id="A0A9P4MTP6"/>
<dbReference type="PANTHER" id="PTHR37574:SF1">
    <property type="entry name" value="LIPASE B"/>
    <property type="match status" value="1"/>
</dbReference>
<dbReference type="Gene3D" id="3.40.50.1820">
    <property type="entry name" value="alpha/beta hydrolase"/>
    <property type="match status" value="1"/>
</dbReference>
<organism evidence="2 3">
    <name type="scientific">Delitschia confertaspora ATCC 74209</name>
    <dbReference type="NCBI Taxonomy" id="1513339"/>
    <lineage>
        <taxon>Eukaryota</taxon>
        <taxon>Fungi</taxon>
        <taxon>Dikarya</taxon>
        <taxon>Ascomycota</taxon>
        <taxon>Pezizomycotina</taxon>
        <taxon>Dothideomycetes</taxon>
        <taxon>Pleosporomycetidae</taxon>
        <taxon>Pleosporales</taxon>
        <taxon>Delitschiaceae</taxon>
        <taxon>Delitschia</taxon>
    </lineage>
</organism>
<accession>A0A9P4MTP6</accession>
<proteinExistence type="predicted"/>
<evidence type="ECO:0000313" key="3">
    <source>
        <dbReference type="Proteomes" id="UP000799536"/>
    </source>
</evidence>
<protein>
    <submittedName>
        <fullName evidence="2">Alpha/beta-hydrolase</fullName>
    </submittedName>
</protein>
<evidence type="ECO:0000256" key="1">
    <source>
        <dbReference type="SAM" id="MobiDB-lite"/>
    </source>
</evidence>
<sequence>NSFINNNPEPRTPIYPRRNQNDPSYTLPESQLRSALYIPPSSNSTGAPILFVPGTGSFGGINFSPNLLKLISLDPSLGQPYVLNIPRAMLDNIQNNVEYIAYAINYISSLTGSAQISVIGWSQGNLATQWVLKYWPSARSQTKQLISFSPDFHGTAVVNLVDLPGPGPLALPPAILQQRRDSDFIKTLRQGGGDSAYVPTTTIYSALFDEIVQPQAGIIASAYLRDSRGVGVSNNEIQSVCGPTPAGAFGTHESVLFNGLGVALALDALKTGGPADPGRLNLGKVCQDAIYPGLDLEDVLVTEGLIPLAGANILEDLDQGLLVEPEIRAYA</sequence>
<dbReference type="InterPro" id="IPR029058">
    <property type="entry name" value="AB_hydrolase_fold"/>
</dbReference>
<comment type="caution">
    <text evidence="2">The sequence shown here is derived from an EMBL/GenBank/DDBJ whole genome shotgun (WGS) entry which is preliminary data.</text>
</comment>
<dbReference type="PANTHER" id="PTHR37574">
    <property type="entry name" value="LIPASE B"/>
    <property type="match status" value="1"/>
</dbReference>
<dbReference type="OrthoDB" id="4605274at2759"/>
<reference evidence="2" key="1">
    <citation type="journal article" date="2020" name="Stud. Mycol.">
        <title>101 Dothideomycetes genomes: a test case for predicting lifestyles and emergence of pathogens.</title>
        <authorList>
            <person name="Haridas S."/>
            <person name="Albert R."/>
            <person name="Binder M."/>
            <person name="Bloem J."/>
            <person name="Labutti K."/>
            <person name="Salamov A."/>
            <person name="Andreopoulos B."/>
            <person name="Baker S."/>
            <person name="Barry K."/>
            <person name="Bills G."/>
            <person name="Bluhm B."/>
            <person name="Cannon C."/>
            <person name="Castanera R."/>
            <person name="Culley D."/>
            <person name="Daum C."/>
            <person name="Ezra D."/>
            <person name="Gonzalez J."/>
            <person name="Henrissat B."/>
            <person name="Kuo A."/>
            <person name="Liang C."/>
            <person name="Lipzen A."/>
            <person name="Lutzoni F."/>
            <person name="Magnuson J."/>
            <person name="Mondo S."/>
            <person name="Nolan M."/>
            <person name="Ohm R."/>
            <person name="Pangilinan J."/>
            <person name="Park H.-J."/>
            <person name="Ramirez L."/>
            <person name="Alfaro M."/>
            <person name="Sun H."/>
            <person name="Tritt A."/>
            <person name="Yoshinaga Y."/>
            <person name="Zwiers L.-H."/>
            <person name="Turgeon B."/>
            <person name="Goodwin S."/>
            <person name="Spatafora J."/>
            <person name="Crous P."/>
            <person name="Grigoriev I."/>
        </authorList>
    </citation>
    <scope>NUCLEOTIDE SEQUENCE</scope>
    <source>
        <strain evidence="2">ATCC 74209</strain>
    </source>
</reference>
<dbReference type="Proteomes" id="UP000799536">
    <property type="component" value="Unassembled WGS sequence"/>
</dbReference>
<feature type="non-terminal residue" evidence="2">
    <location>
        <position position="1"/>
    </location>
</feature>